<organism evidence="6">
    <name type="scientific">freshwater metagenome</name>
    <dbReference type="NCBI Taxonomy" id="449393"/>
    <lineage>
        <taxon>unclassified sequences</taxon>
        <taxon>metagenomes</taxon>
        <taxon>ecological metagenomes</taxon>
    </lineage>
</organism>
<reference evidence="6" key="1">
    <citation type="submission" date="2020-05" db="EMBL/GenBank/DDBJ databases">
        <authorList>
            <person name="Chiriac C."/>
            <person name="Salcher M."/>
            <person name="Ghai R."/>
            <person name="Kavagutti S V."/>
        </authorList>
    </citation>
    <scope>NUCLEOTIDE SEQUENCE</scope>
</reference>
<dbReference type="GO" id="GO:0000105">
    <property type="term" value="P:L-histidine biosynthetic process"/>
    <property type="evidence" value="ECO:0007669"/>
    <property type="project" value="InterPro"/>
</dbReference>
<sequence>MASASTLRILRPQTWATMSVAERTQLCARGLADIFDPALRSSINNIIEDVRQNGDEAVCRALATFDGVTLSPAQLAISADEIAAATVDPALESALIDAISHLRTFNEQLMERASTWSIEIEPGLFAGEKITPISSVGLFVPSGKASYPSVAYQLAVPAVVAGVKDIALLVPPAPGANGAVDPAVLVVCRLLGITRVYRANGPAGIAALGFGTQSISPVRKIVGPGSPAVTCAQVEMQRHGVATMMLLGPTESLLIADHTADPVRVAADLLIEAEHGTDSSVVFVTTSNELAAQVDAELVVQLAALPEQRATAARASLGPNGGVVFVSSLSEAAEVANQYAPEHLQVAVDENAIDTLVDQLVNAGEILIGQHTPFSAANFLIGCPASLPTSGFAHVSSGITAEAFLKRTAIARSNETALRRMAPSIITLAEHEGFPAHANAITNRFTTGDHS</sequence>
<dbReference type="GO" id="GO:0046872">
    <property type="term" value="F:metal ion binding"/>
    <property type="evidence" value="ECO:0007669"/>
    <property type="project" value="UniProtKB-KW"/>
</dbReference>
<comment type="similarity">
    <text evidence="2">Belongs to the histidinol dehydrogenase family.</text>
</comment>
<dbReference type="GO" id="GO:0051287">
    <property type="term" value="F:NAD binding"/>
    <property type="evidence" value="ECO:0007669"/>
    <property type="project" value="InterPro"/>
</dbReference>
<evidence type="ECO:0000256" key="5">
    <source>
        <dbReference type="ARBA" id="ARBA00023002"/>
    </source>
</evidence>
<dbReference type="InterPro" id="IPR016161">
    <property type="entry name" value="Ald_DH/histidinol_DH"/>
</dbReference>
<dbReference type="PRINTS" id="PR00083">
    <property type="entry name" value="HOLDHDRGNASE"/>
</dbReference>
<keyword evidence="3" id="KW-0479">Metal-binding</keyword>
<dbReference type="Pfam" id="PF00815">
    <property type="entry name" value="Histidinol_dh"/>
    <property type="match status" value="1"/>
</dbReference>
<dbReference type="PANTHER" id="PTHR21256">
    <property type="entry name" value="HISTIDINOL DEHYDROGENASE HDH"/>
    <property type="match status" value="1"/>
</dbReference>
<dbReference type="PIRSF" id="PIRSF000099">
    <property type="entry name" value="Histidinol_dh"/>
    <property type="match status" value="1"/>
</dbReference>
<gene>
    <name evidence="6" type="ORF">UFOPK4347_00702</name>
</gene>
<dbReference type="InterPro" id="IPR012131">
    <property type="entry name" value="Hstdl_DH"/>
</dbReference>
<dbReference type="AlphaFoldDB" id="A0A6J7UIB9"/>
<name>A0A6J7UIB9_9ZZZZ</name>
<dbReference type="GO" id="GO:0005829">
    <property type="term" value="C:cytosol"/>
    <property type="evidence" value="ECO:0007669"/>
    <property type="project" value="TreeGrafter"/>
</dbReference>
<dbReference type="SUPFAM" id="SSF53720">
    <property type="entry name" value="ALDH-like"/>
    <property type="match status" value="1"/>
</dbReference>
<keyword evidence="4" id="KW-0862">Zinc</keyword>
<proteinExistence type="inferred from homology"/>
<keyword evidence="5" id="KW-0560">Oxidoreductase</keyword>
<protein>
    <submittedName>
        <fullName evidence="6">Unannotated protein</fullName>
    </submittedName>
</protein>
<evidence type="ECO:0000256" key="1">
    <source>
        <dbReference type="ARBA" id="ARBA00001947"/>
    </source>
</evidence>
<dbReference type="GO" id="GO:0004399">
    <property type="term" value="F:histidinol dehydrogenase activity"/>
    <property type="evidence" value="ECO:0007669"/>
    <property type="project" value="InterPro"/>
</dbReference>
<dbReference type="InterPro" id="IPR022695">
    <property type="entry name" value="Histidinol_DH_monofunct"/>
</dbReference>
<dbReference type="FunFam" id="3.40.50.1980:FF:000001">
    <property type="entry name" value="Histidinol dehydrogenase"/>
    <property type="match status" value="1"/>
</dbReference>
<comment type="cofactor">
    <cofactor evidence="1">
        <name>Zn(2+)</name>
        <dbReference type="ChEBI" id="CHEBI:29105"/>
    </cofactor>
</comment>
<dbReference type="PANTHER" id="PTHR21256:SF2">
    <property type="entry name" value="HISTIDINE BIOSYNTHESIS TRIFUNCTIONAL PROTEIN"/>
    <property type="match status" value="1"/>
</dbReference>
<dbReference type="NCBIfam" id="TIGR00069">
    <property type="entry name" value="hisD"/>
    <property type="match status" value="1"/>
</dbReference>
<evidence type="ECO:0000256" key="4">
    <source>
        <dbReference type="ARBA" id="ARBA00022833"/>
    </source>
</evidence>
<evidence type="ECO:0000256" key="2">
    <source>
        <dbReference type="ARBA" id="ARBA00010178"/>
    </source>
</evidence>
<evidence type="ECO:0000256" key="3">
    <source>
        <dbReference type="ARBA" id="ARBA00022723"/>
    </source>
</evidence>
<dbReference type="CDD" id="cd06572">
    <property type="entry name" value="Histidinol_dh"/>
    <property type="match status" value="1"/>
</dbReference>
<dbReference type="Gene3D" id="3.40.50.1980">
    <property type="entry name" value="Nitrogenase molybdenum iron protein domain"/>
    <property type="match status" value="2"/>
</dbReference>
<evidence type="ECO:0000313" key="6">
    <source>
        <dbReference type="EMBL" id="CAB5064138.1"/>
    </source>
</evidence>
<dbReference type="EMBL" id="CAFBQU010000013">
    <property type="protein sequence ID" value="CAB5064138.1"/>
    <property type="molecule type" value="Genomic_DNA"/>
</dbReference>
<dbReference type="Gene3D" id="1.20.5.1300">
    <property type="match status" value="1"/>
</dbReference>
<accession>A0A6J7UIB9</accession>